<protein>
    <submittedName>
        <fullName evidence="1">Ankyrin repeat and protein kinase domain-containing protein</fullName>
    </submittedName>
</protein>
<keyword evidence="1" id="KW-0808">Transferase</keyword>
<sequence length="442" mass="50287">MGLLDLPPEIFQRIIQQHVKTIGLCDAWKQREVCRTFNAYITEEVFIRQPMKVYLNRQSNRRNHRLFRNGMHVFLEYRLDAVYGAHDLIPSVVRKTVGKLMEITEETSDSARAQLNKEVIAAITKIWNNIHVDAPNPYKQTVSACSKDTEDARLLCLAIGMGKPDRIKKVLEHCTSPWTSTHRMGYPFDVAVHVKDLRTVEILLKDQRFPKPKKAALFSAKINNYCHGDSDKALYEELISLHHKCLGRPRAGFCDRWFSIACLRGHMDIARKILDMGFTAKLADRYRDGSFMNMWLPQYRSMTLQLLLEKNVIDVANIYEFKGHMNNAFEILPTEVKSLLSYAVYHGYADVVRLALEAGADPNGAMTSTGTPEYPIIQAILRQSCEASILKHLLAHGADLEGDAGVVHEVVHAVVYTAGFESIVAGPEKRKMLHVALRRMRK</sequence>
<proteinExistence type="predicted"/>
<organism evidence="1 2">
    <name type="scientific">Paraphaeosphaeria minitans</name>
    <dbReference type="NCBI Taxonomy" id="565426"/>
    <lineage>
        <taxon>Eukaryota</taxon>
        <taxon>Fungi</taxon>
        <taxon>Dikarya</taxon>
        <taxon>Ascomycota</taxon>
        <taxon>Pezizomycotina</taxon>
        <taxon>Dothideomycetes</taxon>
        <taxon>Pleosporomycetidae</taxon>
        <taxon>Pleosporales</taxon>
        <taxon>Massarineae</taxon>
        <taxon>Didymosphaeriaceae</taxon>
        <taxon>Paraphaeosphaeria</taxon>
    </lineage>
</organism>
<dbReference type="SUPFAM" id="SSF48403">
    <property type="entry name" value="Ankyrin repeat"/>
    <property type="match status" value="1"/>
</dbReference>
<keyword evidence="2" id="KW-1185">Reference proteome</keyword>
<dbReference type="PANTHER" id="PTHR46224:SF64">
    <property type="entry name" value="IQ MOTIF AND ANKYRIN REPEAT DOMAIN-CONTAINING PROTEIN 1"/>
    <property type="match status" value="1"/>
</dbReference>
<dbReference type="InterPro" id="IPR051616">
    <property type="entry name" value="Cul2-RING_E3_ligase_SR"/>
</dbReference>
<dbReference type="Gene3D" id="1.25.40.20">
    <property type="entry name" value="Ankyrin repeat-containing domain"/>
    <property type="match status" value="2"/>
</dbReference>
<dbReference type="GO" id="GO:0016301">
    <property type="term" value="F:kinase activity"/>
    <property type="evidence" value="ECO:0007669"/>
    <property type="project" value="UniProtKB-KW"/>
</dbReference>
<dbReference type="PANTHER" id="PTHR46224">
    <property type="entry name" value="ANKYRIN REPEAT FAMILY PROTEIN"/>
    <property type="match status" value="1"/>
</dbReference>
<dbReference type="EMBL" id="WJXW01000001">
    <property type="protein sequence ID" value="KAF9741695.1"/>
    <property type="molecule type" value="Genomic_DNA"/>
</dbReference>
<evidence type="ECO:0000313" key="1">
    <source>
        <dbReference type="EMBL" id="KAF9741695.1"/>
    </source>
</evidence>
<comment type="caution">
    <text evidence="1">The sequence shown here is derived from an EMBL/GenBank/DDBJ whole genome shotgun (WGS) entry which is preliminary data.</text>
</comment>
<reference evidence="1" key="1">
    <citation type="journal article" date="2020" name="Mol. Plant Microbe Interact.">
        <title>Genome Sequence of the Biocontrol Agent Coniothyrium minitans strain Conio (IMI 134523).</title>
        <authorList>
            <person name="Patel D."/>
            <person name="Shittu T.A."/>
            <person name="Baroncelli R."/>
            <person name="Muthumeenakshi S."/>
            <person name="Osborne T.H."/>
            <person name="Janganan T.K."/>
            <person name="Sreenivasaprasad S."/>
        </authorList>
    </citation>
    <scope>NUCLEOTIDE SEQUENCE</scope>
    <source>
        <strain evidence="1">Conio</strain>
    </source>
</reference>
<accession>A0A9P6GW83</accession>
<gene>
    <name evidence="1" type="ORF">PMIN01_01234</name>
</gene>
<name>A0A9P6GW83_9PLEO</name>
<dbReference type="Proteomes" id="UP000756921">
    <property type="component" value="Unassembled WGS sequence"/>
</dbReference>
<dbReference type="InterPro" id="IPR036770">
    <property type="entry name" value="Ankyrin_rpt-contain_sf"/>
</dbReference>
<evidence type="ECO:0000313" key="2">
    <source>
        <dbReference type="Proteomes" id="UP000756921"/>
    </source>
</evidence>
<dbReference type="AlphaFoldDB" id="A0A9P6GW83"/>
<dbReference type="OrthoDB" id="366390at2759"/>
<keyword evidence="1" id="KW-0418">Kinase</keyword>